<evidence type="ECO:0000313" key="1">
    <source>
        <dbReference type="EMBL" id="KAF9503639.1"/>
    </source>
</evidence>
<accession>A0A9P6AEB6</accession>
<proteinExistence type="predicted"/>
<name>A0A9P6AEB6_9AGAM</name>
<reference evidence="1" key="1">
    <citation type="journal article" date="2020" name="Nat. Commun.">
        <title>Large-scale genome sequencing of mycorrhizal fungi provides insights into the early evolution of symbiotic traits.</title>
        <authorList>
            <person name="Miyauchi S."/>
            <person name="Kiss E."/>
            <person name="Kuo A."/>
            <person name="Drula E."/>
            <person name="Kohler A."/>
            <person name="Sanchez-Garcia M."/>
            <person name="Morin E."/>
            <person name="Andreopoulos B."/>
            <person name="Barry K.W."/>
            <person name="Bonito G."/>
            <person name="Buee M."/>
            <person name="Carver A."/>
            <person name="Chen C."/>
            <person name="Cichocki N."/>
            <person name="Clum A."/>
            <person name="Culley D."/>
            <person name="Crous P.W."/>
            <person name="Fauchery L."/>
            <person name="Girlanda M."/>
            <person name="Hayes R.D."/>
            <person name="Keri Z."/>
            <person name="LaButti K."/>
            <person name="Lipzen A."/>
            <person name="Lombard V."/>
            <person name="Magnuson J."/>
            <person name="Maillard F."/>
            <person name="Murat C."/>
            <person name="Nolan M."/>
            <person name="Ohm R.A."/>
            <person name="Pangilinan J."/>
            <person name="Pereira M.F."/>
            <person name="Perotto S."/>
            <person name="Peter M."/>
            <person name="Pfister S."/>
            <person name="Riley R."/>
            <person name="Sitrit Y."/>
            <person name="Stielow J.B."/>
            <person name="Szollosi G."/>
            <person name="Zifcakova L."/>
            <person name="Stursova M."/>
            <person name="Spatafora J.W."/>
            <person name="Tedersoo L."/>
            <person name="Vaario L.M."/>
            <person name="Yamada A."/>
            <person name="Yan M."/>
            <person name="Wang P."/>
            <person name="Xu J."/>
            <person name="Bruns T."/>
            <person name="Baldrian P."/>
            <person name="Vilgalys R."/>
            <person name="Dunand C."/>
            <person name="Henrissat B."/>
            <person name="Grigoriev I.V."/>
            <person name="Hibbett D."/>
            <person name="Nagy L.G."/>
            <person name="Martin F.M."/>
        </authorList>
    </citation>
    <scope>NUCLEOTIDE SEQUENCE</scope>
    <source>
        <strain evidence="1">UP504</strain>
    </source>
</reference>
<dbReference type="AlphaFoldDB" id="A0A9P6AEB6"/>
<keyword evidence="2" id="KW-1185">Reference proteome</keyword>
<sequence length="355" mass="39218">MSSPQELVVGCPTKSPRRGLAPALVLRKNGIVVRLIGKALDYQIGVRSNGMQPRILEQFKILGMVTDIFDNCIKPPQMKTYGGRTVIKTWEFGVKEPATPAVPYNETLEVEWVMGADGAREMEGLDRKRSLFSRKYWAAYGSAGTRLVLAWAMGSAPHFSVVGNGTQEEIQEVVNILYLASKDASQGVNPGFLHDDIFKQVGVNYQWSEIVLDQHLDSRKKVNVGNKVYMWYGNGDERIQAGDRALDAPNLVLVPAAAEPTTTARLLDLLTGFAHTALDILCALGKYNKDGDCLVDSYLVLPENALDARSGEWLGMNRVFVDTQGHARKAYDVDTSQTRKALLLVVVDLLWCICT</sequence>
<comment type="caution">
    <text evidence="1">The sequence shown here is derived from an EMBL/GenBank/DDBJ whole genome shotgun (WGS) entry which is preliminary data.</text>
</comment>
<organism evidence="1 2">
    <name type="scientific">Hydnum rufescens UP504</name>
    <dbReference type="NCBI Taxonomy" id="1448309"/>
    <lineage>
        <taxon>Eukaryota</taxon>
        <taxon>Fungi</taxon>
        <taxon>Dikarya</taxon>
        <taxon>Basidiomycota</taxon>
        <taxon>Agaricomycotina</taxon>
        <taxon>Agaricomycetes</taxon>
        <taxon>Cantharellales</taxon>
        <taxon>Hydnaceae</taxon>
        <taxon>Hydnum</taxon>
    </lineage>
</organism>
<protein>
    <submittedName>
        <fullName evidence="1">Uncharacterized protein</fullName>
    </submittedName>
</protein>
<dbReference type="EMBL" id="MU129322">
    <property type="protein sequence ID" value="KAF9503639.1"/>
    <property type="molecule type" value="Genomic_DNA"/>
</dbReference>
<dbReference type="OrthoDB" id="2690153at2759"/>
<gene>
    <name evidence="1" type="ORF">BS47DRAFT_1386416</name>
</gene>
<evidence type="ECO:0000313" key="2">
    <source>
        <dbReference type="Proteomes" id="UP000886523"/>
    </source>
</evidence>
<dbReference type="Proteomes" id="UP000886523">
    <property type="component" value="Unassembled WGS sequence"/>
</dbReference>